<name>A0AAV3XYB8_9GAST</name>
<evidence type="ECO:0000256" key="1">
    <source>
        <dbReference type="SAM" id="MobiDB-lite"/>
    </source>
</evidence>
<proteinExistence type="predicted"/>
<feature type="region of interest" description="Disordered" evidence="1">
    <location>
        <begin position="83"/>
        <end position="105"/>
    </location>
</feature>
<evidence type="ECO:0000313" key="3">
    <source>
        <dbReference type="Proteomes" id="UP000735302"/>
    </source>
</evidence>
<feature type="compositionally biased region" description="Acidic residues" evidence="1">
    <location>
        <begin position="93"/>
        <end position="103"/>
    </location>
</feature>
<dbReference type="AlphaFoldDB" id="A0AAV3XYB8"/>
<dbReference type="EMBL" id="BLXT01000747">
    <property type="protein sequence ID" value="GFN79940.1"/>
    <property type="molecule type" value="Genomic_DNA"/>
</dbReference>
<accession>A0AAV3XYB8</accession>
<reference evidence="2 3" key="1">
    <citation type="journal article" date="2021" name="Elife">
        <title>Chloroplast acquisition without the gene transfer in kleptoplastic sea slugs, Plakobranchus ocellatus.</title>
        <authorList>
            <person name="Maeda T."/>
            <person name="Takahashi S."/>
            <person name="Yoshida T."/>
            <person name="Shimamura S."/>
            <person name="Takaki Y."/>
            <person name="Nagai Y."/>
            <person name="Toyoda A."/>
            <person name="Suzuki Y."/>
            <person name="Arimoto A."/>
            <person name="Ishii H."/>
            <person name="Satoh N."/>
            <person name="Nishiyama T."/>
            <person name="Hasebe M."/>
            <person name="Maruyama T."/>
            <person name="Minagawa J."/>
            <person name="Obokata J."/>
            <person name="Shigenobu S."/>
        </authorList>
    </citation>
    <scope>NUCLEOTIDE SEQUENCE [LARGE SCALE GENOMIC DNA]</scope>
</reference>
<dbReference type="Proteomes" id="UP000735302">
    <property type="component" value="Unassembled WGS sequence"/>
</dbReference>
<organism evidence="2 3">
    <name type="scientific">Plakobranchus ocellatus</name>
    <dbReference type="NCBI Taxonomy" id="259542"/>
    <lineage>
        <taxon>Eukaryota</taxon>
        <taxon>Metazoa</taxon>
        <taxon>Spiralia</taxon>
        <taxon>Lophotrochozoa</taxon>
        <taxon>Mollusca</taxon>
        <taxon>Gastropoda</taxon>
        <taxon>Heterobranchia</taxon>
        <taxon>Euthyneura</taxon>
        <taxon>Panpulmonata</taxon>
        <taxon>Sacoglossa</taxon>
        <taxon>Placobranchoidea</taxon>
        <taxon>Plakobranchidae</taxon>
        <taxon>Plakobranchus</taxon>
    </lineage>
</organism>
<sequence>MTFLPICPSQYGRTGLAVHGSCQTVIGWVDDDHHSGDNGGDCADDDGNLSALLMHLADPPTGPSQYRRTGPMVPASCQTEIDLTDDDRHSGDDSGDCADDDENLMAWQMHLADPPTGSE</sequence>
<keyword evidence="3" id="KW-1185">Reference proteome</keyword>
<comment type="caution">
    <text evidence="2">The sequence shown here is derived from an EMBL/GenBank/DDBJ whole genome shotgun (WGS) entry which is preliminary data.</text>
</comment>
<gene>
    <name evidence="2" type="ORF">PoB_000644600</name>
</gene>
<evidence type="ECO:0000313" key="2">
    <source>
        <dbReference type="EMBL" id="GFN79940.1"/>
    </source>
</evidence>
<protein>
    <submittedName>
        <fullName evidence="2">Uncharacterized protein</fullName>
    </submittedName>
</protein>